<dbReference type="Gene3D" id="2.130.10.10">
    <property type="entry name" value="YVTN repeat-like/Quinoprotein amine dehydrogenase"/>
    <property type="match status" value="2"/>
</dbReference>
<dbReference type="EMBL" id="LGRX02003611">
    <property type="protein sequence ID" value="KAK3281961.1"/>
    <property type="molecule type" value="Genomic_DNA"/>
</dbReference>
<evidence type="ECO:0000256" key="5">
    <source>
        <dbReference type="SAM" id="Phobius"/>
    </source>
</evidence>
<dbReference type="PROSITE" id="PS50082">
    <property type="entry name" value="WD_REPEATS_2"/>
    <property type="match status" value="3"/>
</dbReference>
<feature type="repeat" description="WD" evidence="3">
    <location>
        <begin position="120"/>
        <end position="161"/>
    </location>
</feature>
<name>A0AAE0GR15_9CHLO</name>
<keyword evidence="5" id="KW-0472">Membrane</keyword>
<evidence type="ECO:0000313" key="7">
    <source>
        <dbReference type="Proteomes" id="UP001190700"/>
    </source>
</evidence>
<gene>
    <name evidence="6" type="ORF">CYMTET_10280</name>
</gene>
<evidence type="ECO:0000256" key="3">
    <source>
        <dbReference type="PROSITE-ProRule" id="PRU00221"/>
    </source>
</evidence>
<dbReference type="PANTHER" id="PTHR45282:SF2">
    <property type="entry name" value="OS03G0858400 PROTEIN"/>
    <property type="match status" value="1"/>
</dbReference>
<feature type="compositionally biased region" description="Low complexity" evidence="4">
    <location>
        <begin position="46"/>
        <end position="58"/>
    </location>
</feature>
<keyword evidence="1 3" id="KW-0853">WD repeat</keyword>
<dbReference type="InterPro" id="IPR019775">
    <property type="entry name" value="WD40_repeat_CS"/>
</dbReference>
<dbReference type="Pfam" id="PF00400">
    <property type="entry name" value="WD40"/>
    <property type="match status" value="3"/>
</dbReference>
<organism evidence="6 7">
    <name type="scientific">Cymbomonas tetramitiformis</name>
    <dbReference type="NCBI Taxonomy" id="36881"/>
    <lineage>
        <taxon>Eukaryota</taxon>
        <taxon>Viridiplantae</taxon>
        <taxon>Chlorophyta</taxon>
        <taxon>Pyramimonadophyceae</taxon>
        <taxon>Pyramimonadales</taxon>
        <taxon>Pyramimonadaceae</taxon>
        <taxon>Cymbomonas</taxon>
    </lineage>
</organism>
<dbReference type="PANTHER" id="PTHR45282">
    <property type="entry name" value="OS03G0858400 PROTEIN"/>
    <property type="match status" value="1"/>
</dbReference>
<feature type="repeat" description="WD" evidence="3">
    <location>
        <begin position="405"/>
        <end position="441"/>
    </location>
</feature>
<feature type="repeat" description="WD" evidence="3">
    <location>
        <begin position="316"/>
        <end position="350"/>
    </location>
</feature>
<evidence type="ECO:0000256" key="2">
    <source>
        <dbReference type="ARBA" id="ARBA00022737"/>
    </source>
</evidence>
<dbReference type="Proteomes" id="UP001190700">
    <property type="component" value="Unassembled WGS sequence"/>
</dbReference>
<dbReference type="SMART" id="SM00320">
    <property type="entry name" value="WD40"/>
    <property type="match status" value="4"/>
</dbReference>
<accession>A0AAE0GR15</accession>
<evidence type="ECO:0000313" key="6">
    <source>
        <dbReference type="EMBL" id="KAK3281961.1"/>
    </source>
</evidence>
<comment type="caution">
    <text evidence="6">The sequence shown here is derived from an EMBL/GenBank/DDBJ whole genome shotgun (WGS) entry which is preliminary data.</text>
</comment>
<feature type="transmembrane region" description="Helical" evidence="5">
    <location>
        <begin position="20"/>
        <end position="40"/>
    </location>
</feature>
<feature type="region of interest" description="Disordered" evidence="4">
    <location>
        <begin position="46"/>
        <end position="70"/>
    </location>
</feature>
<dbReference type="PROSITE" id="PS50294">
    <property type="entry name" value="WD_REPEATS_REGION"/>
    <property type="match status" value="3"/>
</dbReference>
<keyword evidence="7" id="KW-1185">Reference proteome</keyword>
<dbReference type="SUPFAM" id="SSF50978">
    <property type="entry name" value="WD40 repeat-like"/>
    <property type="match status" value="1"/>
</dbReference>
<evidence type="ECO:0000256" key="4">
    <source>
        <dbReference type="SAM" id="MobiDB-lite"/>
    </source>
</evidence>
<dbReference type="PROSITE" id="PS00678">
    <property type="entry name" value="WD_REPEATS_1"/>
    <property type="match status" value="1"/>
</dbReference>
<dbReference type="AlphaFoldDB" id="A0AAE0GR15"/>
<keyword evidence="5" id="KW-0812">Transmembrane</keyword>
<reference evidence="6 7" key="1">
    <citation type="journal article" date="2015" name="Genome Biol. Evol.">
        <title>Comparative Genomics of a Bacterivorous Green Alga Reveals Evolutionary Causalities and Consequences of Phago-Mixotrophic Mode of Nutrition.</title>
        <authorList>
            <person name="Burns J.A."/>
            <person name="Paasch A."/>
            <person name="Narechania A."/>
            <person name="Kim E."/>
        </authorList>
    </citation>
    <scope>NUCLEOTIDE SEQUENCE [LARGE SCALE GENOMIC DNA]</scope>
    <source>
        <strain evidence="6 7">PLY_AMNH</strain>
    </source>
</reference>
<dbReference type="InterPro" id="IPR036322">
    <property type="entry name" value="WD40_repeat_dom_sf"/>
</dbReference>
<keyword evidence="5" id="KW-1133">Transmembrane helix</keyword>
<protein>
    <submittedName>
        <fullName evidence="6">Uncharacterized protein</fullName>
    </submittedName>
</protein>
<dbReference type="InterPro" id="IPR015943">
    <property type="entry name" value="WD40/YVTN_repeat-like_dom_sf"/>
</dbReference>
<keyword evidence="2" id="KW-0677">Repeat</keyword>
<evidence type="ECO:0000256" key="1">
    <source>
        <dbReference type="ARBA" id="ARBA00022574"/>
    </source>
</evidence>
<dbReference type="InterPro" id="IPR001680">
    <property type="entry name" value="WD40_rpt"/>
</dbReference>
<sequence length="441" mass="46855">MGSMNDIVASSGLSSQAQAVLAFAGSVWLAVCVVLGTMVCRRVFGSGSQQTKPSSTSSKSKRSAAPKADVVLESVQPVEQTTIKPSLSKQQKKALLAKSKHKPGGLSVESKAHPSCVNTLKGHGDRVTGLAFSADGKWLASSCEDRVVRLFKVDDAAAKSIQTIRVNLEREPAVGVCFGSNSSEVVVATSGAVGGGSLSKYGVPNNPGKQPEQAWEHKDIHGKNEVATMSTGRQGSEPPLLVTTCQRKTEVGVWYADTGRPIQMLDTNQLKNHMAAISPDGRFIAAAAFTSDVKIWEAKYGKGNNSGVSVAHVMNLKGHKGAVNWLCFDAEGTRAITASKDKTLMVWNLNVRYHLNEDPRVLKKLEVEQPYEMIAVSPDNVLAAVFGTTLIFQCLDSGEVLEKVENAHASAVTALVWAPSQAGGFLATASGASVRLWKSPK</sequence>
<proteinExistence type="predicted"/>